<gene>
    <name evidence="3" type="ORF">Kpol_1025p13</name>
</gene>
<keyword evidence="4" id="KW-1185">Reference proteome</keyword>
<dbReference type="GO" id="GO:0071230">
    <property type="term" value="P:cellular response to amino acid stimulus"/>
    <property type="evidence" value="ECO:0007669"/>
    <property type="project" value="EnsemblFungi"/>
</dbReference>
<evidence type="ECO:0000313" key="3">
    <source>
        <dbReference type="EMBL" id="EDO17094.1"/>
    </source>
</evidence>
<dbReference type="OMA" id="CFALCED"/>
<keyword evidence="2" id="KW-0812">Transmembrane</keyword>
<reference evidence="3 4" key="1">
    <citation type="journal article" date="2007" name="Proc. Natl. Acad. Sci. U.S.A.">
        <title>Independent sorting-out of thousands of duplicated gene pairs in two yeast species descended from a whole-genome duplication.</title>
        <authorList>
            <person name="Scannell D.R."/>
            <person name="Frank A.C."/>
            <person name="Conant G.C."/>
            <person name="Byrne K.P."/>
            <person name="Woolfit M."/>
            <person name="Wolfe K.H."/>
        </authorList>
    </citation>
    <scope>NUCLEOTIDE SEQUENCE [LARGE SCALE GENOMIC DNA]</scope>
    <source>
        <strain evidence="4">ATCC 22028 / DSM 70294 / BCRC 21397 / CBS 2163 / NBRC 10782 / NRRL Y-8283 / UCD 57-17</strain>
    </source>
</reference>
<keyword evidence="2" id="KW-1133">Transmembrane helix</keyword>
<dbReference type="FunCoup" id="A7TKT9">
    <property type="interactions" value="25"/>
</dbReference>
<feature type="transmembrane region" description="Helical" evidence="2">
    <location>
        <begin position="111"/>
        <end position="132"/>
    </location>
</feature>
<dbReference type="OrthoDB" id="66726at2759"/>
<feature type="transmembrane region" description="Helical" evidence="2">
    <location>
        <begin position="71"/>
        <end position="90"/>
    </location>
</feature>
<dbReference type="Pfam" id="PF13920">
    <property type="entry name" value="zf-C3HC4_3"/>
    <property type="match status" value="1"/>
</dbReference>
<feature type="compositionally biased region" description="Acidic residues" evidence="1">
    <location>
        <begin position="511"/>
        <end position="540"/>
    </location>
</feature>
<evidence type="ECO:0000313" key="4">
    <source>
        <dbReference type="Proteomes" id="UP000000267"/>
    </source>
</evidence>
<dbReference type="AlphaFoldDB" id="A7TKT9"/>
<dbReference type="GO" id="GO:0016567">
    <property type="term" value="P:protein ubiquitination"/>
    <property type="evidence" value="ECO:0007669"/>
    <property type="project" value="TreeGrafter"/>
</dbReference>
<dbReference type="KEGG" id="vpo:Kpol_1025p13"/>
<name>A7TKT9_VANPO</name>
<organism evidence="4">
    <name type="scientific">Vanderwaltozyma polyspora (strain ATCC 22028 / DSM 70294 / BCRC 21397 / CBS 2163 / NBRC 10782 / NRRL Y-8283 / UCD 57-17)</name>
    <name type="common">Kluyveromyces polysporus</name>
    <dbReference type="NCBI Taxonomy" id="436907"/>
    <lineage>
        <taxon>Eukaryota</taxon>
        <taxon>Fungi</taxon>
        <taxon>Dikarya</taxon>
        <taxon>Ascomycota</taxon>
        <taxon>Saccharomycotina</taxon>
        <taxon>Saccharomycetes</taxon>
        <taxon>Saccharomycetales</taxon>
        <taxon>Saccharomycetaceae</taxon>
        <taxon>Vanderwaltozyma</taxon>
    </lineage>
</organism>
<feature type="transmembrane region" description="Helical" evidence="2">
    <location>
        <begin position="271"/>
        <end position="290"/>
    </location>
</feature>
<dbReference type="EMBL" id="DS480410">
    <property type="protein sequence ID" value="EDO17094.1"/>
    <property type="molecule type" value="Genomic_DNA"/>
</dbReference>
<sequence length="684" mass="78835">MSNSSMENALDGLNYLKQTDQFLITNNSTLATILNFPYRIGLSFSDATKLQYRQALEAENVYPGFETFMNIVGYFFSNYAVACFITALLLNRFVMMSSLRTNTPPTSLPKWSNILLHFSAILPLVFMILTGFCQTNSSNLLPVLEFRFFLSRCFTVFAWSHCIETFVAITTNTKPLEDSDYTIFELSIQFYLMSKGKNDNPIRLEYISDILMALLGRILIHVVEIFRIRNFRLMGSTILNIGYLSYLGYIVNQYGIGTIPFTTFFRHFPKVFSIFLVLISALCYGLACLVRIDPFGGNTRDPEELQYYTFMNNWWGHLNCTTEQEFTTVIGKLALLLCKGTGTNNNGVQKEFTSLNVPLSIHHSYMVSGYNNENHTLLRSELLKLKLRDNLEPENNTVKSSWKNRIWIIYELFEAFYHFLRSPKKQKTTKQESNIHVPSTVAANSNDLNRYITCSNYAKFLSKSESVSDDIAELLLLPEEDFSADYIPPEDEENWEILSHEKSENNQNDLTESEIDEEDLELISDDDDDDEEDNDVEELEEETLKDQLINLIIPYPTSRSKDEMSWVISMWNMLRYQLKNEKRLTRSEYSNLNPGEVLTEVMAENSTLNHATSNNVHTSKDSNNEDNFESLCVVCKTNDRNIVLWPCRCFALCEDCRISLSLRGFNSCICCRSDVHGYSKLHRV</sequence>
<feature type="transmembrane region" description="Helical" evidence="2">
    <location>
        <begin position="233"/>
        <end position="251"/>
    </location>
</feature>
<evidence type="ECO:0000256" key="2">
    <source>
        <dbReference type="SAM" id="Phobius"/>
    </source>
</evidence>
<accession>A7TKT9</accession>
<dbReference type="GO" id="GO:0097658">
    <property type="term" value="C:Asi complex"/>
    <property type="evidence" value="ECO:0007669"/>
    <property type="project" value="EnsemblFungi"/>
</dbReference>
<dbReference type="HOGENOM" id="CLU_026112_0_0_1"/>
<dbReference type="RefSeq" id="XP_001644952.1">
    <property type="nucleotide sequence ID" value="XM_001644902.1"/>
</dbReference>
<dbReference type="CDD" id="cd16616">
    <property type="entry name" value="mRING-HC-C4C4_Asi1p-like"/>
    <property type="match status" value="1"/>
</dbReference>
<proteinExistence type="predicted"/>
<dbReference type="PhylomeDB" id="A7TKT9"/>
<dbReference type="GeneID" id="5545286"/>
<dbReference type="Proteomes" id="UP000000267">
    <property type="component" value="Unassembled WGS sequence"/>
</dbReference>
<dbReference type="GO" id="GO:0061630">
    <property type="term" value="F:ubiquitin protein ligase activity"/>
    <property type="evidence" value="ECO:0007669"/>
    <property type="project" value="TreeGrafter"/>
</dbReference>
<dbReference type="InterPro" id="IPR013083">
    <property type="entry name" value="Znf_RING/FYVE/PHD"/>
</dbReference>
<keyword evidence="2" id="KW-0472">Membrane</keyword>
<dbReference type="PANTHER" id="PTHR22696:SF1">
    <property type="entry name" value="E3 UBIQUITIN-PROTEIN LIGASE RNF26"/>
    <property type="match status" value="1"/>
</dbReference>
<evidence type="ECO:0000256" key="1">
    <source>
        <dbReference type="SAM" id="MobiDB-lite"/>
    </source>
</evidence>
<dbReference type="InParanoid" id="A7TKT9"/>
<dbReference type="eggNOG" id="ENOG502QV7Y">
    <property type="taxonomic scope" value="Eukaryota"/>
</dbReference>
<feature type="region of interest" description="Disordered" evidence="1">
    <location>
        <begin position="502"/>
        <end position="540"/>
    </location>
</feature>
<dbReference type="GO" id="GO:0043161">
    <property type="term" value="P:proteasome-mediated ubiquitin-dependent protein catabolic process"/>
    <property type="evidence" value="ECO:0007669"/>
    <property type="project" value="EnsemblFungi"/>
</dbReference>
<dbReference type="Gene3D" id="3.30.40.10">
    <property type="entry name" value="Zinc/RING finger domain, C3HC4 (zinc finger)"/>
    <property type="match status" value="1"/>
</dbReference>
<protein>
    <recommendedName>
        <fullName evidence="5">RING-type domain-containing protein</fullName>
    </recommendedName>
</protein>
<dbReference type="PANTHER" id="PTHR22696">
    <property type="entry name" value="E3 UBIQUITIN-PROTEIN LIGASE RNF26"/>
    <property type="match status" value="1"/>
</dbReference>
<evidence type="ECO:0008006" key="5">
    <source>
        <dbReference type="Google" id="ProtNLM"/>
    </source>
</evidence>